<name>E6YM44_9HYPH</name>
<evidence type="ECO:0000313" key="3">
    <source>
        <dbReference type="Proteomes" id="UP000027336"/>
    </source>
</evidence>
<protein>
    <submittedName>
        <fullName evidence="1">Uncharacterized protein</fullName>
    </submittedName>
</protein>
<dbReference type="Proteomes" id="UP000027336">
    <property type="component" value="Unassembled WGS sequence"/>
</dbReference>
<accession>E6YM44</accession>
<proteinExistence type="predicted"/>
<keyword evidence="3" id="KW-1185">Reference proteome</keyword>
<evidence type="ECO:0000313" key="1">
    <source>
        <dbReference type="EMBL" id="CBI77946.1"/>
    </source>
</evidence>
<dbReference type="PATRIC" id="fig|685782.3.peg.359"/>
<reference evidence="1" key="1">
    <citation type="journal article" date="2011" name="PLoS Genet.">
        <title>Parallel evolution of a type IV secretion system in radiating lineages of the host-restricted bacterial pathogen Bartonella.</title>
        <authorList>
            <person name="Engel P."/>
            <person name="Salzburger W."/>
            <person name="Liesch M."/>
            <person name="Chang C.C."/>
            <person name="Maruyama S."/>
            <person name="Lanz C."/>
            <person name="Calteau A."/>
            <person name="Lajus A."/>
            <person name="Medigue C."/>
            <person name="Schuster S.C."/>
            <person name="Dehio C."/>
        </authorList>
    </citation>
    <scope>NUCLEOTIDE SEQUENCE</scope>
    <source>
        <strain evidence="1">ATCC BAA-1498</strain>
    </source>
</reference>
<dbReference type="HOGENOM" id="CLU_2714182_0_0_5"/>
<dbReference type="EMBL" id="FN645459">
    <property type="protein sequence ID" value="CBI77946.1"/>
    <property type="molecule type" value="Genomic_DNA"/>
</dbReference>
<dbReference type="AlphaFoldDB" id="E6YM44"/>
<evidence type="ECO:0000313" key="2">
    <source>
        <dbReference type="EMBL" id="KEC56924.1"/>
    </source>
</evidence>
<organism evidence="1">
    <name type="scientific">Bartonella rochalimae ATCC BAA-1498</name>
    <dbReference type="NCBI Taxonomy" id="685782"/>
    <lineage>
        <taxon>Bacteria</taxon>
        <taxon>Pseudomonadati</taxon>
        <taxon>Pseudomonadota</taxon>
        <taxon>Alphaproteobacteria</taxon>
        <taxon>Hyphomicrobiales</taxon>
        <taxon>Bartonellaceae</taxon>
        <taxon>Bartonella</taxon>
    </lineage>
</organism>
<gene>
    <name evidence="1" type="ORF">BARRO_50295</name>
    <name evidence="2" type="ORF">O99_00346</name>
</gene>
<sequence>MAVILTFESFKSVVKIDYTVGEFSEIRFSDMEEKKIKNCFLIERMSLMGLNLIKLLVLLMNVHGLSLVEGNT</sequence>
<reference evidence="2 3" key="2">
    <citation type="submission" date="2012-04" db="EMBL/GenBank/DDBJ databases">
        <title>The Genome Sequence of Bartonella rochalimae BMGH.</title>
        <authorList>
            <consortium name="The Broad Institute Genome Sequencing Platform"/>
            <consortium name="The Broad Institute Genome Sequencing Center for Infectious Disease"/>
            <person name="Feldgarden M."/>
            <person name="Kirby J."/>
            <person name="Kosoy M."/>
            <person name="Birtles R."/>
            <person name="Probert W.S."/>
            <person name="Chiaraviglio L."/>
            <person name="Walker B."/>
            <person name="Young S.K."/>
            <person name="Zeng Q."/>
            <person name="Gargeya S."/>
            <person name="Fitzgerald M."/>
            <person name="Haas B."/>
            <person name="Abouelleil A."/>
            <person name="Alvarado L."/>
            <person name="Arachchi H.M."/>
            <person name="Berlin A.M."/>
            <person name="Chapman S.B."/>
            <person name="Goldberg J."/>
            <person name="Griggs A."/>
            <person name="Gujja S."/>
            <person name="Hansen M."/>
            <person name="Howarth C."/>
            <person name="Imamovic A."/>
            <person name="Larimer J."/>
            <person name="McCowen C."/>
            <person name="Montmayeur A."/>
            <person name="Murphy C."/>
            <person name="Neiman D."/>
            <person name="Pearson M."/>
            <person name="Priest M."/>
            <person name="Roberts A."/>
            <person name="Saif S."/>
            <person name="Shea T."/>
            <person name="Sisk P."/>
            <person name="Sykes S."/>
            <person name="Wortman J."/>
            <person name="Nusbaum C."/>
            <person name="Birren B."/>
        </authorList>
    </citation>
    <scope>NUCLEOTIDE SEQUENCE [LARGE SCALE GENOMIC DNA]</scope>
    <source>
        <strain evidence="2 3">ATCC BAA-1498</strain>
    </source>
</reference>
<dbReference type="EMBL" id="AHPK01000002">
    <property type="protein sequence ID" value="KEC56924.1"/>
    <property type="molecule type" value="Genomic_DNA"/>
</dbReference>